<feature type="domain" description="AMP-dependent synthetase/ligase" evidence="3">
    <location>
        <begin position="14"/>
        <end position="384"/>
    </location>
</feature>
<dbReference type="Gene3D" id="3.30.300.30">
    <property type="match status" value="1"/>
</dbReference>
<dbReference type="SUPFAM" id="SSF56801">
    <property type="entry name" value="Acetyl-CoA synthetase-like"/>
    <property type="match status" value="1"/>
</dbReference>
<reference evidence="5 6" key="1">
    <citation type="journal article" date="2024" name="Chem. Sci.">
        <title>Discovery of megapolipeptins by genome mining of a Burkholderiales bacteria collection.</title>
        <authorList>
            <person name="Paulo B.S."/>
            <person name="Recchia M.J.J."/>
            <person name="Lee S."/>
            <person name="Fergusson C.H."/>
            <person name="Romanowski S.B."/>
            <person name="Hernandez A."/>
            <person name="Krull N."/>
            <person name="Liu D.Y."/>
            <person name="Cavanagh H."/>
            <person name="Bos A."/>
            <person name="Gray C.A."/>
            <person name="Murphy B.T."/>
            <person name="Linington R.G."/>
            <person name="Eustaquio A.S."/>
        </authorList>
    </citation>
    <scope>NUCLEOTIDE SEQUENCE [LARGE SCALE GENOMIC DNA]</scope>
    <source>
        <strain evidence="5 6">RL17-338-BIC-A</strain>
    </source>
</reference>
<protein>
    <submittedName>
        <fullName evidence="5">AMP-binding protein</fullName>
    </submittedName>
</protein>
<dbReference type="PROSITE" id="PS00455">
    <property type="entry name" value="AMP_BINDING"/>
    <property type="match status" value="1"/>
</dbReference>
<accession>A0ABW9E1B2</accession>
<dbReference type="Pfam" id="PF00501">
    <property type="entry name" value="AMP-binding"/>
    <property type="match status" value="1"/>
</dbReference>
<dbReference type="PANTHER" id="PTHR43201:SF5">
    <property type="entry name" value="MEDIUM-CHAIN ACYL-COA LIGASE ACSF2, MITOCHONDRIAL"/>
    <property type="match status" value="1"/>
</dbReference>
<name>A0ABW9E1B2_9BURK</name>
<keyword evidence="6" id="KW-1185">Reference proteome</keyword>
<dbReference type="Gene3D" id="3.40.50.12780">
    <property type="entry name" value="N-terminal domain of ligase-like"/>
    <property type="match status" value="1"/>
</dbReference>
<dbReference type="RefSeq" id="WP_408339753.1">
    <property type="nucleotide sequence ID" value="NZ_JAQQCF010000036.1"/>
</dbReference>
<evidence type="ECO:0000259" key="3">
    <source>
        <dbReference type="Pfam" id="PF00501"/>
    </source>
</evidence>
<organism evidence="5 6">
    <name type="scientific">Paraburkholderia metrosideri</name>
    <dbReference type="NCBI Taxonomy" id="580937"/>
    <lineage>
        <taxon>Bacteria</taxon>
        <taxon>Pseudomonadati</taxon>
        <taxon>Pseudomonadota</taxon>
        <taxon>Betaproteobacteria</taxon>
        <taxon>Burkholderiales</taxon>
        <taxon>Burkholderiaceae</taxon>
        <taxon>Paraburkholderia</taxon>
    </lineage>
</organism>
<dbReference type="InterPro" id="IPR042099">
    <property type="entry name" value="ANL_N_sf"/>
</dbReference>
<evidence type="ECO:0000313" key="6">
    <source>
        <dbReference type="Proteomes" id="UP001629432"/>
    </source>
</evidence>
<dbReference type="InterPro" id="IPR000873">
    <property type="entry name" value="AMP-dep_synth/lig_dom"/>
</dbReference>
<evidence type="ECO:0000256" key="1">
    <source>
        <dbReference type="ARBA" id="ARBA00006432"/>
    </source>
</evidence>
<comment type="caution">
    <text evidence="5">The sequence shown here is derived from an EMBL/GenBank/DDBJ whole genome shotgun (WGS) entry which is preliminary data.</text>
</comment>
<dbReference type="Proteomes" id="UP001629432">
    <property type="component" value="Unassembled WGS sequence"/>
</dbReference>
<dbReference type="InterPro" id="IPR025110">
    <property type="entry name" value="AMP-bd_C"/>
</dbReference>
<dbReference type="EMBL" id="JAQQCF010000036">
    <property type="protein sequence ID" value="MFM0641165.1"/>
    <property type="molecule type" value="Genomic_DNA"/>
</dbReference>
<keyword evidence="2" id="KW-0436">Ligase</keyword>
<evidence type="ECO:0000259" key="4">
    <source>
        <dbReference type="Pfam" id="PF13193"/>
    </source>
</evidence>
<dbReference type="PANTHER" id="PTHR43201">
    <property type="entry name" value="ACYL-COA SYNTHETASE"/>
    <property type="match status" value="1"/>
</dbReference>
<gene>
    <name evidence="5" type="ORF">PQQ63_31155</name>
</gene>
<dbReference type="InterPro" id="IPR020845">
    <property type="entry name" value="AMP-binding_CS"/>
</dbReference>
<evidence type="ECO:0000256" key="2">
    <source>
        <dbReference type="ARBA" id="ARBA00022598"/>
    </source>
</evidence>
<dbReference type="InterPro" id="IPR045851">
    <property type="entry name" value="AMP-bd_C_sf"/>
</dbReference>
<evidence type="ECO:0000313" key="5">
    <source>
        <dbReference type="EMBL" id="MFM0641165.1"/>
    </source>
</evidence>
<dbReference type="Pfam" id="PF13193">
    <property type="entry name" value="AMP-binding_C"/>
    <property type="match status" value="1"/>
</dbReference>
<feature type="domain" description="AMP-binding enzyme C-terminal" evidence="4">
    <location>
        <begin position="435"/>
        <end position="510"/>
    </location>
</feature>
<proteinExistence type="inferred from homology"/>
<sequence length="528" mass="56422">MRHTVHPESIGAALQRAAEVHRGSAAYIDSGEIYSYDRMNEIVDRVACGLLALGLERGDRLGVVGLNQIAWLQLFFAAARIGVAIVALSVRHRADEVQVMLSDGNAKAVAALGQADGFDLIGLIEKLRPGLPSLRYVMRVDDGGPGVVDLAALARTPVNHERLDTARVAVMADDVAMVIYTSGTTGRPKGALLTHRTMLAAARSQAVHIKASSTDVLHLAMPFNHVGGITCEVLMMLLGGGCCELVPAFKAEVVLDMMVRNPPTLLMGVPTMLTLLLMNLAKIPVDMRSVRLVITGGANADDTLLNQLIENMPHATVMQLYGLSESSGALVMTPWDASREELIQSLGRVLPDVQVRVVDADGQDIAQGNVGELWFRSAGVVPGYIGGDAQADSLAAGGWLRTGDLGYIDSSGLIYLKGRSKDMYIQGGFNVYTAEVEGFIARHPKVLMVAGIGVPDPVLGEVGRYYVVPKPASGLTVDEIRAQCALHLADYKIPRQILLRDELPLTPAGKIHKAALRAETQPQGSAQK</sequence>
<comment type="similarity">
    <text evidence="1">Belongs to the ATP-dependent AMP-binding enzyme family.</text>
</comment>